<dbReference type="SMART" id="SM00937">
    <property type="entry name" value="PCRF"/>
    <property type="match status" value="1"/>
</dbReference>
<dbReference type="PROSITE" id="PS00745">
    <property type="entry name" value="RF_PROK_I"/>
    <property type="match status" value="1"/>
</dbReference>
<dbReference type="GO" id="GO:0032543">
    <property type="term" value="P:mitochondrial translation"/>
    <property type="evidence" value="ECO:0007669"/>
    <property type="project" value="UniProtKB-ARBA"/>
</dbReference>
<evidence type="ECO:0000313" key="6">
    <source>
        <dbReference type="Proteomes" id="UP000092993"/>
    </source>
</evidence>
<dbReference type="GO" id="GO:0005739">
    <property type="term" value="C:mitochondrion"/>
    <property type="evidence" value="ECO:0007669"/>
    <property type="project" value="GOC"/>
</dbReference>
<dbReference type="Proteomes" id="UP000092993">
    <property type="component" value="Unassembled WGS sequence"/>
</dbReference>
<evidence type="ECO:0000256" key="2">
    <source>
        <dbReference type="ARBA" id="ARBA00022481"/>
    </source>
</evidence>
<dbReference type="OrthoDB" id="2019491at2759"/>
<dbReference type="AlphaFoldDB" id="A0A1C7M6A5"/>
<keyword evidence="3" id="KW-0648">Protein biosynthesis</keyword>
<dbReference type="SUPFAM" id="SSF75620">
    <property type="entry name" value="Release factor"/>
    <property type="match status" value="1"/>
</dbReference>
<dbReference type="Pfam" id="PF00472">
    <property type="entry name" value="RF-1"/>
    <property type="match status" value="1"/>
</dbReference>
<protein>
    <submittedName>
        <fullName evidence="5">Peptide chain release factor 1</fullName>
    </submittedName>
</protein>
<name>A0A1C7M6A5_GRIFR</name>
<dbReference type="STRING" id="5627.A0A1C7M6A5"/>
<dbReference type="Pfam" id="PF03462">
    <property type="entry name" value="PCRF"/>
    <property type="match status" value="1"/>
</dbReference>
<keyword evidence="2" id="KW-0488">Methylation</keyword>
<dbReference type="OMA" id="NAWDEWI"/>
<accession>A0A1C7M6A5</accession>
<evidence type="ECO:0000259" key="4">
    <source>
        <dbReference type="PROSITE" id="PS00745"/>
    </source>
</evidence>
<reference evidence="5 6" key="1">
    <citation type="submission" date="2016-03" db="EMBL/GenBank/DDBJ databases">
        <title>Whole genome sequencing of Grifola frondosa 9006-11.</title>
        <authorList>
            <person name="Min B."/>
            <person name="Park H."/>
            <person name="Kim J.-G."/>
            <person name="Cho H."/>
            <person name="Oh Y.-L."/>
            <person name="Kong W.-S."/>
            <person name="Choi I.-G."/>
        </authorList>
    </citation>
    <scope>NUCLEOTIDE SEQUENCE [LARGE SCALE GENOMIC DNA]</scope>
    <source>
        <strain evidence="5 6">9006-11</strain>
    </source>
</reference>
<dbReference type="Gene3D" id="6.10.140.1950">
    <property type="match status" value="1"/>
</dbReference>
<comment type="caution">
    <text evidence="5">The sequence shown here is derived from an EMBL/GenBank/DDBJ whole genome shotgun (WGS) entry which is preliminary data.</text>
</comment>
<dbReference type="InterPro" id="IPR050057">
    <property type="entry name" value="Prokaryotic/Mito_RF"/>
</dbReference>
<evidence type="ECO:0000256" key="3">
    <source>
        <dbReference type="ARBA" id="ARBA00022917"/>
    </source>
</evidence>
<organism evidence="5 6">
    <name type="scientific">Grifola frondosa</name>
    <name type="common">Maitake</name>
    <name type="synonym">Polyporus frondosus</name>
    <dbReference type="NCBI Taxonomy" id="5627"/>
    <lineage>
        <taxon>Eukaryota</taxon>
        <taxon>Fungi</taxon>
        <taxon>Dikarya</taxon>
        <taxon>Basidiomycota</taxon>
        <taxon>Agaricomycotina</taxon>
        <taxon>Agaricomycetes</taxon>
        <taxon>Polyporales</taxon>
        <taxon>Grifolaceae</taxon>
        <taxon>Grifola</taxon>
    </lineage>
</organism>
<evidence type="ECO:0000313" key="5">
    <source>
        <dbReference type="EMBL" id="OBZ71926.1"/>
    </source>
</evidence>
<feature type="domain" description="Prokaryotic-type class I peptide chain release factors" evidence="4">
    <location>
        <begin position="276"/>
        <end position="292"/>
    </location>
</feature>
<dbReference type="PANTHER" id="PTHR43804">
    <property type="entry name" value="LD18447P"/>
    <property type="match status" value="1"/>
</dbReference>
<sequence length="314" mass="35108">MFRPLSHLRVVPQIRRLRYYTSSRILLAQEQRTAVRNGAGPDDAPILQYIQRKLQERNKLQSEVTEDPSLSEEDIQRFRKVKELEPLQNAWDEWIRTKRSLEETVPFLSDPDPTMRYLAQEEHAFLSETLSQLAETTFPQLVVPASSTTALSAIIELKAGVGGSEAALFLGELVRMYVRVASSLGWKASTVASSILDDGGMRDAVLEIKGKGAYDTLRWESGVHRVQRVPATEAKGRTHTSTVAVLVLPLTEESESSSTSDNDLFKMDEIKLEVMRARGAGGQHVNKTESAVRLTHLPTGITVSMQDERSQHPE</sequence>
<keyword evidence="6" id="KW-1185">Reference proteome</keyword>
<dbReference type="InterPro" id="IPR000352">
    <property type="entry name" value="Pep_chain_release_fac_I"/>
</dbReference>
<dbReference type="GO" id="GO:0003747">
    <property type="term" value="F:translation release factor activity"/>
    <property type="evidence" value="ECO:0007669"/>
    <property type="project" value="InterPro"/>
</dbReference>
<proteinExistence type="inferred from homology"/>
<dbReference type="InterPro" id="IPR045853">
    <property type="entry name" value="Pep_chain_release_fac_I_sf"/>
</dbReference>
<dbReference type="EMBL" id="LUGG01000010">
    <property type="protein sequence ID" value="OBZ71926.1"/>
    <property type="molecule type" value="Genomic_DNA"/>
</dbReference>
<dbReference type="Gene3D" id="3.30.160.20">
    <property type="match status" value="1"/>
</dbReference>
<evidence type="ECO:0000256" key="1">
    <source>
        <dbReference type="ARBA" id="ARBA00010835"/>
    </source>
</evidence>
<dbReference type="Gene3D" id="3.30.70.1660">
    <property type="match status" value="1"/>
</dbReference>
<dbReference type="PANTHER" id="PTHR43804:SF7">
    <property type="entry name" value="LD18447P"/>
    <property type="match status" value="1"/>
</dbReference>
<comment type="similarity">
    <text evidence="1">Belongs to the prokaryotic/mitochondrial release factor family.</text>
</comment>
<gene>
    <name evidence="5" type="primary">prfA</name>
    <name evidence="5" type="ORF">A0H81_08288</name>
</gene>
<dbReference type="InterPro" id="IPR005139">
    <property type="entry name" value="PCRF"/>
</dbReference>